<dbReference type="KEGG" id="psol:S284_00570"/>
<dbReference type="Proteomes" id="UP000283896">
    <property type="component" value="Unassembled WGS sequence"/>
</dbReference>
<protein>
    <submittedName>
        <fullName evidence="4">DNA replication protein</fullName>
    </submittedName>
</protein>
<reference evidence="4" key="2">
    <citation type="journal article" date="2019" name="Syst. Appl. Microbiol.">
        <title>The genome of 'Candidatus Phytoplasma solani' strain SA-1 is highly dynamic and prone to adopting foreign sequences.</title>
        <authorList>
            <person name="Music M.S."/>
            <person name="Samarzija I."/>
            <person name="Hogenhout S.A."/>
            <person name="Haryono M."/>
            <person name="Cho S.T."/>
            <person name="Kuo C.H."/>
        </authorList>
    </citation>
    <scope>NUCLEOTIDE SEQUENCE</scope>
    <source>
        <strain evidence="4">SA-1</strain>
    </source>
</reference>
<comment type="caution">
    <text evidence="4">The sequence shown here is derived from an EMBL/GenBank/DDBJ whole genome shotgun (WGS) entry which is preliminary data.</text>
</comment>
<keyword evidence="6" id="KW-1185">Reference proteome</keyword>
<dbReference type="STRING" id="69896.S284_00570"/>
<dbReference type="Pfam" id="PF21984">
    <property type="entry name" value="DnaD_N"/>
    <property type="match status" value="1"/>
</dbReference>
<dbReference type="RefSeq" id="WP_023161180.1">
    <property type="nucleotide sequence ID" value="NC_022588.1"/>
</dbReference>
<dbReference type="Gene3D" id="1.10.10.630">
    <property type="entry name" value="DnaD domain-like"/>
    <property type="match status" value="1"/>
</dbReference>
<accession>A0A421NYX8</accession>
<gene>
    <name evidence="4" type="primary">dnaD</name>
    <name evidence="4" type="ORF">PSSA1_v1c0640</name>
    <name evidence="5" type="ORF">PSSA1_v1c0820</name>
</gene>
<dbReference type="OrthoDB" id="384412at2"/>
<name>A0A421NYX8_9MOLU</name>
<dbReference type="InterPro" id="IPR053843">
    <property type="entry name" value="DnaD_N"/>
</dbReference>
<evidence type="ECO:0000313" key="5">
    <source>
        <dbReference type="EMBL" id="RMI89202.1"/>
    </source>
</evidence>
<feature type="domain" description="DnaB/C C-terminal" evidence="2">
    <location>
        <begin position="124"/>
        <end position="179"/>
    </location>
</feature>
<proteinExistence type="inferred from homology"/>
<dbReference type="SUPFAM" id="SSF158499">
    <property type="entry name" value="DnaD domain-like"/>
    <property type="match status" value="1"/>
</dbReference>
<dbReference type="Gene3D" id="1.10.10.10">
    <property type="entry name" value="Winged helix-like DNA-binding domain superfamily/Winged helix DNA-binding domain"/>
    <property type="match status" value="1"/>
</dbReference>
<comment type="similarity">
    <text evidence="1">Belongs to the DnaB/DnaD family.</text>
</comment>
<feature type="domain" description="DnaD N-terminal" evidence="3">
    <location>
        <begin position="15"/>
        <end position="103"/>
    </location>
</feature>
<evidence type="ECO:0000313" key="4">
    <source>
        <dbReference type="EMBL" id="RMI89184.1"/>
    </source>
</evidence>
<evidence type="ECO:0000256" key="1">
    <source>
        <dbReference type="ARBA" id="ARBA00093462"/>
    </source>
</evidence>
<sequence length="204" mass="23900">MFKKLHEDGFLLTEKILIQEYQKLGLTYPELTILLFLLDFSKKRIFSSNALAKKAGISKNEVENILEQLLAKGFFELLQETKSHKIIEVFSLSLTFKKLEKVYLERIKKIKDAAVTSLIQETIDWLEKNKGQELVSYELDVVKGWYQSTDFSHQDIKATIEEALHYKKTSVFYIDKILHKKKITQIEPDENADKILQKLFKKVK</sequence>
<organism evidence="4 6">
    <name type="scientific">Candidatus Phytoplasma solani</name>
    <dbReference type="NCBI Taxonomy" id="69896"/>
    <lineage>
        <taxon>Bacteria</taxon>
        <taxon>Bacillati</taxon>
        <taxon>Mycoplasmatota</taxon>
        <taxon>Mollicutes</taxon>
        <taxon>Acholeplasmatales</taxon>
        <taxon>Acholeplasmataceae</taxon>
        <taxon>Candidatus Phytoplasma</taxon>
        <taxon>16SrXII (Stolbur group)</taxon>
    </lineage>
</organism>
<dbReference type="InterPro" id="IPR036390">
    <property type="entry name" value="WH_DNA-bd_sf"/>
</dbReference>
<dbReference type="Pfam" id="PF07261">
    <property type="entry name" value="DnaB_2"/>
    <property type="match status" value="1"/>
</dbReference>
<dbReference type="EMBL" id="MPBG01000001">
    <property type="protein sequence ID" value="RMI89184.1"/>
    <property type="molecule type" value="Genomic_DNA"/>
</dbReference>
<dbReference type="InterPro" id="IPR034829">
    <property type="entry name" value="DnaD-like_sf"/>
</dbReference>
<reference evidence="6" key="1">
    <citation type="submission" date="2016-11" db="EMBL/GenBank/DDBJ databases">
        <title>Genome sequence of Candidatus Phytoplasma solani strain SA-1.</title>
        <authorList>
            <person name="Haryono M."/>
            <person name="Samarzija I."/>
            <person name="Seruga Music M."/>
            <person name="Hogenhout S."/>
            <person name="Kuo C.-H."/>
        </authorList>
    </citation>
    <scope>NUCLEOTIDE SEQUENCE [LARGE SCALE GENOMIC DNA]</scope>
    <source>
        <strain evidence="6">SA-1</strain>
    </source>
</reference>
<dbReference type="InterPro" id="IPR006343">
    <property type="entry name" value="DnaB/C_C"/>
</dbReference>
<evidence type="ECO:0000259" key="3">
    <source>
        <dbReference type="Pfam" id="PF21984"/>
    </source>
</evidence>
<evidence type="ECO:0000259" key="2">
    <source>
        <dbReference type="Pfam" id="PF07261"/>
    </source>
</evidence>
<dbReference type="AlphaFoldDB" id="A0A421NYX8"/>
<dbReference type="EMBL" id="MPBG01000001">
    <property type="protein sequence ID" value="RMI89202.1"/>
    <property type="molecule type" value="Genomic_DNA"/>
</dbReference>
<dbReference type="InterPro" id="IPR036388">
    <property type="entry name" value="WH-like_DNA-bd_sf"/>
</dbReference>
<evidence type="ECO:0000313" key="6">
    <source>
        <dbReference type="Proteomes" id="UP000283896"/>
    </source>
</evidence>
<dbReference type="SUPFAM" id="SSF46785">
    <property type="entry name" value="Winged helix' DNA-binding domain"/>
    <property type="match status" value="1"/>
</dbReference>